<feature type="compositionally biased region" description="Low complexity" evidence="2">
    <location>
        <begin position="561"/>
        <end position="581"/>
    </location>
</feature>
<dbReference type="VEuPathDB" id="FungiDB:RhiirFUN_024565"/>
<dbReference type="Pfam" id="PF23419">
    <property type="entry name" value="WD40_RFWD3"/>
    <property type="match status" value="1"/>
</dbReference>
<dbReference type="EMBL" id="CAGKOT010000005">
    <property type="protein sequence ID" value="CAB5342478.1"/>
    <property type="molecule type" value="Genomic_DNA"/>
</dbReference>
<reference evidence="5 6" key="1">
    <citation type="submission" date="2016-04" db="EMBL/GenBank/DDBJ databases">
        <title>Genome analyses suggest a sexual origin of heterokaryosis in a supposedly ancient asexual fungus.</title>
        <authorList>
            <person name="Ropars J."/>
            <person name="Sedzielewska K."/>
            <person name="Noel J."/>
            <person name="Charron P."/>
            <person name="Farinelli L."/>
            <person name="Marton T."/>
            <person name="Kruger M."/>
            <person name="Pelin A."/>
            <person name="Brachmann A."/>
            <person name="Corradi N."/>
        </authorList>
    </citation>
    <scope>NUCLEOTIDE SEQUENCE [LARGE SCALE GENOMIC DNA]</scope>
    <source>
        <strain evidence="5 6">A5</strain>
    </source>
</reference>
<evidence type="ECO:0000313" key="7">
    <source>
        <dbReference type="Proteomes" id="UP000684084"/>
    </source>
</evidence>
<dbReference type="AlphaFoldDB" id="A0A2I1DXJ5"/>
<reference evidence="5 6" key="2">
    <citation type="submission" date="2017-09" db="EMBL/GenBank/DDBJ databases">
        <title>Extensive intraspecific genome diversity in a model arbuscular mycorrhizal fungus.</title>
        <authorList>
            <person name="Chen E.C."/>
            <person name="Morin E."/>
            <person name="Beaudet D."/>
            <person name="Noel J."/>
            <person name="Ndikumana S."/>
            <person name="Charron P."/>
            <person name="St-Onge C."/>
            <person name="Giorgi J."/>
            <person name="Grigoriev I.V."/>
            <person name="Roux C."/>
            <person name="Martin F.M."/>
            <person name="Corradi N."/>
        </authorList>
    </citation>
    <scope>NUCLEOTIDE SEQUENCE [LARGE SCALE GENOMIC DNA]</scope>
    <source>
        <strain evidence="5 6">A5</strain>
    </source>
</reference>
<comment type="caution">
    <text evidence="4">The sequence shown here is derived from an EMBL/GenBank/DDBJ whole genome shotgun (WGS) entry which is preliminary data.</text>
</comment>
<dbReference type="EMBL" id="LLXJ01000127">
    <property type="protein sequence ID" value="PKC14577.1"/>
    <property type="molecule type" value="Genomic_DNA"/>
</dbReference>
<dbReference type="VEuPathDB" id="FungiDB:RhiirA1_450485"/>
<dbReference type="InterPro" id="IPR036322">
    <property type="entry name" value="WD40_repeat_dom_sf"/>
</dbReference>
<dbReference type="PANTHER" id="PTHR44414:SF1">
    <property type="entry name" value="PROTEIN NEDD1"/>
    <property type="match status" value="1"/>
</dbReference>
<dbReference type="Pfam" id="PF00400">
    <property type="entry name" value="WD40"/>
    <property type="match status" value="4"/>
</dbReference>
<dbReference type="GO" id="GO:0036064">
    <property type="term" value="C:ciliary basal body"/>
    <property type="evidence" value="ECO:0007669"/>
    <property type="project" value="TreeGrafter"/>
</dbReference>
<dbReference type="InterPro" id="IPR056527">
    <property type="entry name" value="WD40_RFWD3"/>
</dbReference>
<evidence type="ECO:0000313" key="6">
    <source>
        <dbReference type="Proteomes" id="UP000232722"/>
    </source>
</evidence>
<dbReference type="GO" id="GO:0043015">
    <property type="term" value="F:gamma-tubulin binding"/>
    <property type="evidence" value="ECO:0007669"/>
    <property type="project" value="TreeGrafter"/>
</dbReference>
<dbReference type="VEuPathDB" id="FungiDB:FUN_025188"/>
<organism evidence="4 7">
    <name type="scientific">Rhizophagus irregularis</name>
    <dbReference type="NCBI Taxonomy" id="588596"/>
    <lineage>
        <taxon>Eukaryota</taxon>
        <taxon>Fungi</taxon>
        <taxon>Fungi incertae sedis</taxon>
        <taxon>Mucoromycota</taxon>
        <taxon>Glomeromycotina</taxon>
        <taxon>Glomeromycetes</taxon>
        <taxon>Glomerales</taxon>
        <taxon>Glomeraceae</taxon>
        <taxon>Rhizophagus</taxon>
    </lineage>
</organism>
<dbReference type="SMR" id="A0A2I1DXJ5"/>
<dbReference type="SMART" id="SM00320">
    <property type="entry name" value="WD40"/>
    <property type="match status" value="6"/>
</dbReference>
<dbReference type="Proteomes" id="UP000232722">
    <property type="component" value="Unassembled WGS sequence"/>
</dbReference>
<feature type="region of interest" description="Disordered" evidence="2">
    <location>
        <begin position="558"/>
        <end position="581"/>
    </location>
</feature>
<evidence type="ECO:0000313" key="5">
    <source>
        <dbReference type="EMBL" id="PKC14577.1"/>
    </source>
</evidence>
<dbReference type="InterPro" id="IPR015943">
    <property type="entry name" value="WD40/YVTN_repeat-like_dom_sf"/>
</dbReference>
<gene>
    <name evidence="4" type="ORF">CHRIB12_LOCUS3771</name>
    <name evidence="5" type="ORF">RhiirA5_452654</name>
</gene>
<feature type="region of interest" description="Disordered" evidence="2">
    <location>
        <begin position="329"/>
        <end position="376"/>
    </location>
</feature>
<evidence type="ECO:0000313" key="4">
    <source>
        <dbReference type="EMBL" id="CAB5342478.1"/>
    </source>
</evidence>
<feature type="repeat" description="WD" evidence="1">
    <location>
        <begin position="225"/>
        <end position="267"/>
    </location>
</feature>
<accession>A0A2I1DXJ5</accession>
<dbReference type="PROSITE" id="PS50082">
    <property type="entry name" value="WD_REPEATS_2"/>
    <property type="match status" value="3"/>
</dbReference>
<evidence type="ECO:0000256" key="2">
    <source>
        <dbReference type="SAM" id="MobiDB-lite"/>
    </source>
</evidence>
<dbReference type="SUPFAM" id="SSF50978">
    <property type="entry name" value="WD40 repeat-like"/>
    <property type="match status" value="1"/>
</dbReference>
<feature type="repeat" description="WD" evidence="1">
    <location>
        <begin position="95"/>
        <end position="136"/>
    </location>
</feature>
<name>A0A2I1DXJ5_9GLOM</name>
<evidence type="ECO:0000256" key="1">
    <source>
        <dbReference type="PROSITE-ProRule" id="PRU00221"/>
    </source>
</evidence>
<dbReference type="Proteomes" id="UP000684084">
    <property type="component" value="Unassembled WGS sequence"/>
</dbReference>
<feature type="repeat" description="WD" evidence="1">
    <location>
        <begin position="199"/>
        <end position="213"/>
    </location>
</feature>
<dbReference type="Gene3D" id="2.130.10.10">
    <property type="entry name" value="YVTN repeat-like/Quinoprotein amine dehydrogenase"/>
    <property type="match status" value="2"/>
</dbReference>
<keyword evidence="1" id="KW-0853">WD repeat</keyword>
<evidence type="ECO:0000259" key="3">
    <source>
        <dbReference type="Pfam" id="PF23419"/>
    </source>
</evidence>
<dbReference type="PANTHER" id="PTHR44414">
    <property type="entry name" value="PROTEIN NEDD1"/>
    <property type="match status" value="1"/>
</dbReference>
<dbReference type="GO" id="GO:0005814">
    <property type="term" value="C:centriole"/>
    <property type="evidence" value="ECO:0007669"/>
    <property type="project" value="TreeGrafter"/>
</dbReference>
<feature type="domain" description="E3 ubiquitin-protein ligase RFWD3-like WD40" evidence="3">
    <location>
        <begin position="222"/>
        <end position="314"/>
    </location>
</feature>
<sequence>MPTNLLVSASTNIKVWDLMSRDKNSNEIETSKVIPEHLLGAEVASFTPNNTSTAVNVARWSHDNQLLAVAGNDGTLTIHNSQGTLIETILSNDNESNDYADINALRFLNKSQYILFGGSDKIVNVWDRKESTFIEPFKGHRSTITCIDLNLDESIVASSALNGNIIIHNRQKSNTCNNLTVLTKQPINVLQYSYVKRGLLAAGGDDGSLRLWDTGVSTTAIQKYEKAHHSEIKGIAFSPSNQHLLISAGMDKRIVLYDVSKKESLKNIHTDSPLTALAFRADCVTIAAGTLQGKILIYDLRSYNKAMCTLYGHEPHPIQCLQFQEKERVSVRRPTLSRNKSGHVRTSSKESILVSPNRSTKASPTPSPPASSESKEKNYMDMFSPIKDSVEDSVVNDVKATNKTTNKNITKIPSPVKSDIISSGIIDNLKARLVNKVGEAINEVQKLPIIGNSDSILPDTTSPKKRVAFMDLESIPNKNDITTASASNGKINHINHNGTTITNENIVSAVVTASSSNADNMNNNGTAIINEKIDTVTSNSDSNIDNIIPNGTTIVDKNLDTSTSNSNNSNNSPNSNNSTTGTATSFQLQVIGSVVDECLQDFRISLRNDIQNMHLELLRQFHIQKTEMEMMFLKYCGETMSLREEVERLREENQRLRMKL</sequence>
<dbReference type="GO" id="GO:0000278">
    <property type="term" value="P:mitotic cell cycle"/>
    <property type="evidence" value="ECO:0007669"/>
    <property type="project" value="TreeGrafter"/>
</dbReference>
<dbReference type="GO" id="GO:0005737">
    <property type="term" value="C:cytoplasm"/>
    <property type="evidence" value="ECO:0007669"/>
    <property type="project" value="TreeGrafter"/>
</dbReference>
<dbReference type="InterPro" id="IPR001680">
    <property type="entry name" value="WD40_rpt"/>
</dbReference>
<dbReference type="InterPro" id="IPR052818">
    <property type="entry name" value="NEDD1_Spindle_Assembly"/>
</dbReference>
<dbReference type="GO" id="GO:0007020">
    <property type="term" value="P:microtubule nucleation"/>
    <property type="evidence" value="ECO:0007669"/>
    <property type="project" value="TreeGrafter"/>
</dbReference>
<protein>
    <submittedName>
        <fullName evidence="5">WD40 repeat-like protein</fullName>
    </submittedName>
</protein>
<dbReference type="OrthoDB" id="1602884at2759"/>
<dbReference type="GO" id="GO:0000922">
    <property type="term" value="C:spindle pole"/>
    <property type="evidence" value="ECO:0007669"/>
    <property type="project" value="TreeGrafter"/>
</dbReference>
<proteinExistence type="predicted"/>
<reference evidence="4" key="3">
    <citation type="submission" date="2020-05" db="EMBL/GenBank/DDBJ databases">
        <authorList>
            <person name="Rincon C."/>
            <person name="Sanders R I."/>
            <person name="Robbins C."/>
            <person name="Chaturvedi A."/>
        </authorList>
    </citation>
    <scope>NUCLEOTIDE SEQUENCE</scope>
    <source>
        <strain evidence="4">CHB12</strain>
    </source>
</reference>